<accession>A0AAW0FHX5</accession>
<comment type="caution">
    <text evidence="2">The sequence shown here is derived from an EMBL/GenBank/DDBJ whole genome shotgun (WGS) entry which is preliminary data.</text>
</comment>
<dbReference type="AlphaFoldDB" id="A0AAW0FHX5"/>
<reference evidence="2 3" key="1">
    <citation type="submission" date="2022-09" db="EMBL/GenBank/DDBJ databases">
        <authorList>
            <person name="Palmer J.M."/>
        </authorList>
    </citation>
    <scope>NUCLEOTIDE SEQUENCE [LARGE SCALE GENOMIC DNA]</scope>
    <source>
        <strain evidence="2 3">DSM 7382</strain>
    </source>
</reference>
<evidence type="ECO:0000256" key="1">
    <source>
        <dbReference type="SAM" id="MobiDB-lite"/>
    </source>
</evidence>
<feature type="compositionally biased region" description="Low complexity" evidence="1">
    <location>
        <begin position="41"/>
        <end position="57"/>
    </location>
</feature>
<feature type="region of interest" description="Disordered" evidence="1">
    <location>
        <begin position="1"/>
        <end position="69"/>
    </location>
</feature>
<feature type="compositionally biased region" description="Low complexity" evidence="1">
    <location>
        <begin position="16"/>
        <end position="25"/>
    </location>
</feature>
<proteinExistence type="predicted"/>
<evidence type="ECO:0000313" key="2">
    <source>
        <dbReference type="EMBL" id="KAK7679139.1"/>
    </source>
</evidence>
<evidence type="ECO:0000313" key="3">
    <source>
        <dbReference type="Proteomes" id="UP001385951"/>
    </source>
</evidence>
<dbReference type="Proteomes" id="UP001385951">
    <property type="component" value="Unassembled WGS sequence"/>
</dbReference>
<gene>
    <name evidence="2" type="ORF">QCA50_017901</name>
</gene>
<protein>
    <submittedName>
        <fullName evidence="2">Uncharacterized protein</fullName>
    </submittedName>
</protein>
<sequence length="112" mass="12695">MERYSENNYLEDEELAQLQAQQQDEIPQQSAPPIVDEEELLAAQAAAEAAAAQQQQQPGGAFNNVGQGLTGRNRDIMMQYWQETINSIEHDDHDFQESPITISQNQEGYEDR</sequence>
<organism evidence="2 3">
    <name type="scientific">Cerrena zonata</name>
    <dbReference type="NCBI Taxonomy" id="2478898"/>
    <lineage>
        <taxon>Eukaryota</taxon>
        <taxon>Fungi</taxon>
        <taxon>Dikarya</taxon>
        <taxon>Basidiomycota</taxon>
        <taxon>Agaricomycotina</taxon>
        <taxon>Agaricomycetes</taxon>
        <taxon>Polyporales</taxon>
        <taxon>Cerrenaceae</taxon>
        <taxon>Cerrena</taxon>
    </lineage>
</organism>
<dbReference type="EMBL" id="JASBNA010000063">
    <property type="protein sequence ID" value="KAK7679139.1"/>
    <property type="molecule type" value="Genomic_DNA"/>
</dbReference>
<keyword evidence="3" id="KW-1185">Reference proteome</keyword>
<name>A0AAW0FHX5_9APHY</name>
<feature type="region of interest" description="Disordered" evidence="1">
    <location>
        <begin position="91"/>
        <end position="112"/>
    </location>
</feature>
<feature type="compositionally biased region" description="Polar residues" evidence="1">
    <location>
        <begin position="98"/>
        <end position="112"/>
    </location>
</feature>